<feature type="region of interest" description="Disordered" evidence="2">
    <location>
        <begin position="80"/>
        <end position="108"/>
    </location>
</feature>
<dbReference type="CDD" id="cd00067">
    <property type="entry name" value="GAL4"/>
    <property type="match status" value="1"/>
</dbReference>
<feature type="domain" description="Zn(2)-C6 fungal-type" evidence="3">
    <location>
        <begin position="44"/>
        <end position="67"/>
    </location>
</feature>
<protein>
    <recommendedName>
        <fullName evidence="3">Zn(2)-C6 fungal-type domain-containing protein</fullName>
    </recommendedName>
</protein>
<evidence type="ECO:0000256" key="1">
    <source>
        <dbReference type="ARBA" id="ARBA00023242"/>
    </source>
</evidence>
<sequence>MVGVPGRSKGCNTCRKRKIGVSHLSSQFMHLIHEPRLLEWKVAKCDQKRPECGNCIKSNRVCAGYHRAVVFRNATGPGLSTHAAKASVPPDPKTGSSGDGGSANSGTAKDAVIRLPPRSVKEAHFPLLATPPPQPHHRSAFVAHFLDWYTPASSQLGGIPSGWVHSIPFSLNCGVRVFDTAIMAMCTVFVGRWSKDERLVQESTRIYTIALAELSATLSSREVSIRDETLAATMSLAMFETMGCTEPSGWQRHADGMALLVRLRGPEVHKTGLAHFLFSSFLSVNLINSLIIRRRSFLASEEWRTIPWTNVRRVPVQDLQDLLLELPAILEDQDTLPRSAHPSLLRRCLDLRARLNAWHENFTRNCPNPHYWLEFSALNIDPPVFPTRYQFSNVGVAHTCTFYWTNLIILYSTVIGLTPTSEAPLVTIDEIYDLGAQICMSMEYYISPGKKSYGPVLSMYPLRIAAECFKRMGEKGERSTLWCRAIFKILEEKGIVLARMLEKLARKSKESTEVVRAWQAKEWAGRGFWDRMEEGSAEGGDVVQRGRMEERMG</sequence>
<dbReference type="Proteomes" id="UP001412239">
    <property type="component" value="Unassembled WGS sequence"/>
</dbReference>
<dbReference type="Pfam" id="PF00172">
    <property type="entry name" value="Zn_clus"/>
    <property type="match status" value="1"/>
</dbReference>
<dbReference type="GO" id="GO:0000981">
    <property type="term" value="F:DNA-binding transcription factor activity, RNA polymerase II-specific"/>
    <property type="evidence" value="ECO:0007669"/>
    <property type="project" value="InterPro"/>
</dbReference>
<dbReference type="PANTHER" id="PTHR38111">
    <property type="entry name" value="ZN(2)-C6 FUNGAL-TYPE DOMAIN-CONTAINING PROTEIN-RELATED"/>
    <property type="match status" value="1"/>
</dbReference>
<name>A0A292Q1G2_9PEZI</name>
<organism evidence="4 5">
    <name type="scientific">Tuber aestivum</name>
    <name type="common">summer truffle</name>
    <dbReference type="NCBI Taxonomy" id="59557"/>
    <lineage>
        <taxon>Eukaryota</taxon>
        <taxon>Fungi</taxon>
        <taxon>Dikarya</taxon>
        <taxon>Ascomycota</taxon>
        <taxon>Pezizomycotina</taxon>
        <taxon>Pezizomycetes</taxon>
        <taxon>Pezizales</taxon>
        <taxon>Tuberaceae</taxon>
        <taxon>Tuber</taxon>
    </lineage>
</organism>
<dbReference type="Pfam" id="PF11951">
    <property type="entry name" value="Fungal_trans_2"/>
    <property type="match status" value="1"/>
</dbReference>
<evidence type="ECO:0000259" key="3">
    <source>
        <dbReference type="Pfam" id="PF00172"/>
    </source>
</evidence>
<dbReference type="AlphaFoldDB" id="A0A292Q1G2"/>
<keyword evidence="1" id="KW-0539">Nucleus</keyword>
<dbReference type="InterPro" id="IPR001138">
    <property type="entry name" value="Zn2Cys6_DnaBD"/>
</dbReference>
<dbReference type="Gene3D" id="4.10.240.10">
    <property type="entry name" value="Zn(2)-C6 fungal-type DNA-binding domain"/>
    <property type="match status" value="1"/>
</dbReference>
<dbReference type="GO" id="GO:0008270">
    <property type="term" value="F:zinc ion binding"/>
    <property type="evidence" value="ECO:0007669"/>
    <property type="project" value="InterPro"/>
</dbReference>
<gene>
    <name evidence="4" type="ORF">GSTUAT00003211001</name>
</gene>
<reference evidence="4" key="1">
    <citation type="submission" date="2015-10" db="EMBL/GenBank/DDBJ databases">
        <authorList>
            <person name="Regsiter A."/>
            <person name="william w."/>
        </authorList>
    </citation>
    <scope>NUCLEOTIDE SEQUENCE</scope>
    <source>
        <strain evidence="4">Montdore</strain>
    </source>
</reference>
<proteinExistence type="predicted"/>
<keyword evidence="5" id="KW-1185">Reference proteome</keyword>
<evidence type="ECO:0000313" key="5">
    <source>
        <dbReference type="Proteomes" id="UP001412239"/>
    </source>
</evidence>
<dbReference type="InterPro" id="IPR021858">
    <property type="entry name" value="Fun_TF"/>
</dbReference>
<dbReference type="InterPro" id="IPR053178">
    <property type="entry name" value="Osmoadaptation_assoc"/>
</dbReference>
<accession>A0A292Q1G2</accession>
<dbReference type="SUPFAM" id="SSF57701">
    <property type="entry name" value="Zn2/Cys6 DNA-binding domain"/>
    <property type="match status" value="1"/>
</dbReference>
<evidence type="ECO:0000256" key="2">
    <source>
        <dbReference type="SAM" id="MobiDB-lite"/>
    </source>
</evidence>
<evidence type="ECO:0000313" key="4">
    <source>
        <dbReference type="EMBL" id="CUS12718.1"/>
    </source>
</evidence>
<dbReference type="InterPro" id="IPR036864">
    <property type="entry name" value="Zn2-C6_fun-type_DNA-bd_sf"/>
</dbReference>
<dbReference type="EMBL" id="LN890986">
    <property type="protein sequence ID" value="CUS12718.1"/>
    <property type="molecule type" value="Genomic_DNA"/>
</dbReference>